<organism evidence="12 13">
    <name type="scientific">Diabrotica balteata</name>
    <name type="common">Banded cucumber beetle</name>
    <dbReference type="NCBI Taxonomy" id="107213"/>
    <lineage>
        <taxon>Eukaryota</taxon>
        <taxon>Metazoa</taxon>
        <taxon>Ecdysozoa</taxon>
        <taxon>Arthropoda</taxon>
        <taxon>Hexapoda</taxon>
        <taxon>Insecta</taxon>
        <taxon>Pterygota</taxon>
        <taxon>Neoptera</taxon>
        <taxon>Endopterygota</taxon>
        <taxon>Coleoptera</taxon>
        <taxon>Polyphaga</taxon>
        <taxon>Cucujiformia</taxon>
        <taxon>Chrysomeloidea</taxon>
        <taxon>Chrysomelidae</taxon>
        <taxon>Galerucinae</taxon>
        <taxon>Diabroticina</taxon>
        <taxon>Diabroticites</taxon>
        <taxon>Diabrotica</taxon>
    </lineage>
</organism>
<dbReference type="PANTHER" id="PTHR24082">
    <property type="entry name" value="NUCLEAR HORMONE RECEPTOR"/>
    <property type="match status" value="1"/>
</dbReference>
<gene>
    <name evidence="12" type="ORF">DIABBA_LOCUS4332</name>
</gene>
<dbReference type="Proteomes" id="UP001153709">
    <property type="component" value="Chromosome 3"/>
</dbReference>
<dbReference type="Pfam" id="PF00105">
    <property type="entry name" value="zf-C4"/>
    <property type="match status" value="1"/>
</dbReference>
<keyword evidence="8" id="KW-0804">Transcription</keyword>
<dbReference type="GO" id="GO:0030154">
    <property type="term" value="P:cell differentiation"/>
    <property type="evidence" value="ECO:0007669"/>
    <property type="project" value="TreeGrafter"/>
</dbReference>
<name>A0A9N9STW7_DIABA</name>
<dbReference type="GO" id="GO:0009755">
    <property type="term" value="P:hormone-mediated signaling pathway"/>
    <property type="evidence" value="ECO:0007669"/>
    <property type="project" value="TreeGrafter"/>
</dbReference>
<dbReference type="GO" id="GO:0004879">
    <property type="term" value="F:nuclear receptor activity"/>
    <property type="evidence" value="ECO:0007669"/>
    <property type="project" value="TreeGrafter"/>
</dbReference>
<dbReference type="InterPro" id="IPR013088">
    <property type="entry name" value="Znf_NHR/GATA"/>
</dbReference>
<accession>A0A9N9STW7</accession>
<dbReference type="SMART" id="SM00399">
    <property type="entry name" value="ZnF_C4"/>
    <property type="match status" value="1"/>
</dbReference>
<dbReference type="InterPro" id="IPR050234">
    <property type="entry name" value="Nuclear_hormone_rcpt_NR1"/>
</dbReference>
<proteinExistence type="inferred from homology"/>
<evidence type="ECO:0000256" key="2">
    <source>
        <dbReference type="ARBA" id="ARBA00008092"/>
    </source>
</evidence>
<dbReference type="AlphaFoldDB" id="A0A9N9STW7"/>
<evidence type="ECO:0000256" key="9">
    <source>
        <dbReference type="ARBA" id="ARBA00023170"/>
    </source>
</evidence>
<comment type="subcellular location">
    <subcellularLocation>
        <location evidence="1">Nucleus</location>
    </subcellularLocation>
</comment>
<evidence type="ECO:0000313" key="13">
    <source>
        <dbReference type="Proteomes" id="UP001153709"/>
    </source>
</evidence>
<feature type="domain" description="Nuclear receptor" evidence="11">
    <location>
        <begin position="73"/>
        <end position="125"/>
    </location>
</feature>
<evidence type="ECO:0000256" key="8">
    <source>
        <dbReference type="ARBA" id="ARBA00023163"/>
    </source>
</evidence>
<keyword evidence="6" id="KW-0805">Transcription regulation</keyword>
<evidence type="ECO:0000256" key="3">
    <source>
        <dbReference type="ARBA" id="ARBA00022723"/>
    </source>
</evidence>
<dbReference type="GO" id="GO:0000122">
    <property type="term" value="P:negative regulation of transcription by RNA polymerase II"/>
    <property type="evidence" value="ECO:0007669"/>
    <property type="project" value="TreeGrafter"/>
</dbReference>
<reference evidence="12" key="1">
    <citation type="submission" date="2022-01" db="EMBL/GenBank/DDBJ databases">
        <authorList>
            <person name="King R."/>
        </authorList>
    </citation>
    <scope>NUCLEOTIDE SEQUENCE</scope>
</reference>
<keyword evidence="13" id="KW-1185">Reference proteome</keyword>
<evidence type="ECO:0000256" key="4">
    <source>
        <dbReference type="ARBA" id="ARBA00022771"/>
    </source>
</evidence>
<keyword evidence="9" id="KW-0675">Receptor</keyword>
<keyword evidence="5" id="KW-0862">Zinc</keyword>
<evidence type="ECO:0000259" key="11">
    <source>
        <dbReference type="SMART" id="SM00399"/>
    </source>
</evidence>
<comment type="similarity">
    <text evidence="2">Belongs to the nuclear hormone receptor family. NR1 subfamily.</text>
</comment>
<evidence type="ECO:0000256" key="7">
    <source>
        <dbReference type="ARBA" id="ARBA00023125"/>
    </source>
</evidence>
<dbReference type="InterPro" id="IPR001628">
    <property type="entry name" value="Znf_hrmn_rcpt"/>
</dbReference>
<dbReference type="PRINTS" id="PR00047">
    <property type="entry name" value="STROIDFINGER"/>
</dbReference>
<evidence type="ECO:0000256" key="10">
    <source>
        <dbReference type="ARBA" id="ARBA00023242"/>
    </source>
</evidence>
<dbReference type="GO" id="GO:0000978">
    <property type="term" value="F:RNA polymerase II cis-regulatory region sequence-specific DNA binding"/>
    <property type="evidence" value="ECO:0007669"/>
    <property type="project" value="TreeGrafter"/>
</dbReference>
<sequence>MRRSCRVAKLDKIYNTEDKELKGERTICWKSIGFAKWGPLGSRKRQRLLRTCRSEVDEVLERRTMQIEFDGTTVLCRVCGDKASGFHYGVHSCEGCKVHRRMLKITWTARKTNEEVLRRFNKDREPLKTVKHRRMSYLGHILR</sequence>
<keyword evidence="4" id="KW-0863">Zinc-finger</keyword>
<dbReference type="PANTHER" id="PTHR24082:SF473">
    <property type="entry name" value="ECDYSONE-INDUCED PROTEIN 75B, ISOFORM B"/>
    <property type="match status" value="1"/>
</dbReference>
<dbReference type="GO" id="GO:0008270">
    <property type="term" value="F:zinc ion binding"/>
    <property type="evidence" value="ECO:0007669"/>
    <property type="project" value="UniProtKB-KW"/>
</dbReference>
<evidence type="ECO:0000256" key="1">
    <source>
        <dbReference type="ARBA" id="ARBA00004123"/>
    </source>
</evidence>
<dbReference type="GO" id="GO:0005634">
    <property type="term" value="C:nucleus"/>
    <property type="evidence" value="ECO:0007669"/>
    <property type="project" value="UniProtKB-SubCell"/>
</dbReference>
<protein>
    <recommendedName>
        <fullName evidence="11">Nuclear receptor domain-containing protein</fullName>
    </recommendedName>
</protein>
<dbReference type="SUPFAM" id="SSF57716">
    <property type="entry name" value="Glucocorticoid receptor-like (DNA-binding domain)"/>
    <property type="match status" value="1"/>
</dbReference>
<dbReference type="EMBL" id="OU898278">
    <property type="protein sequence ID" value="CAG9830641.1"/>
    <property type="molecule type" value="Genomic_DNA"/>
</dbReference>
<dbReference type="GO" id="GO:0045944">
    <property type="term" value="P:positive regulation of transcription by RNA polymerase II"/>
    <property type="evidence" value="ECO:0007669"/>
    <property type="project" value="TreeGrafter"/>
</dbReference>
<evidence type="ECO:0000256" key="6">
    <source>
        <dbReference type="ARBA" id="ARBA00023015"/>
    </source>
</evidence>
<keyword evidence="3" id="KW-0479">Metal-binding</keyword>
<keyword evidence="10" id="KW-0539">Nucleus</keyword>
<keyword evidence="7" id="KW-0238">DNA-binding</keyword>
<dbReference type="Gene3D" id="3.30.50.10">
    <property type="entry name" value="Erythroid Transcription Factor GATA-1, subunit A"/>
    <property type="match status" value="1"/>
</dbReference>
<evidence type="ECO:0000313" key="12">
    <source>
        <dbReference type="EMBL" id="CAG9830641.1"/>
    </source>
</evidence>
<evidence type="ECO:0000256" key="5">
    <source>
        <dbReference type="ARBA" id="ARBA00022833"/>
    </source>
</evidence>
<dbReference type="OrthoDB" id="7634782at2759"/>